<evidence type="ECO:0000313" key="4">
    <source>
        <dbReference type="Proteomes" id="UP000627292"/>
    </source>
</evidence>
<dbReference type="GO" id="GO:0008270">
    <property type="term" value="F:zinc ion binding"/>
    <property type="evidence" value="ECO:0007669"/>
    <property type="project" value="InterPro"/>
</dbReference>
<dbReference type="CDD" id="cd09604">
    <property type="entry name" value="M1_APN_like"/>
    <property type="match status" value="1"/>
</dbReference>
<dbReference type="Pfam" id="PF01433">
    <property type="entry name" value="Peptidase_M1"/>
    <property type="match status" value="1"/>
</dbReference>
<dbReference type="GO" id="GO:0008237">
    <property type="term" value="F:metallopeptidase activity"/>
    <property type="evidence" value="ECO:0007669"/>
    <property type="project" value="InterPro"/>
</dbReference>
<reference evidence="3" key="1">
    <citation type="journal article" date="2014" name="Int. J. Syst. Evol. Microbiol.">
        <title>Complete genome sequence of Corynebacterium casei LMG S-19264T (=DSM 44701T), isolated from a smear-ripened cheese.</title>
        <authorList>
            <consortium name="US DOE Joint Genome Institute (JGI-PGF)"/>
            <person name="Walter F."/>
            <person name="Albersmeier A."/>
            <person name="Kalinowski J."/>
            <person name="Ruckert C."/>
        </authorList>
    </citation>
    <scope>NUCLEOTIDE SEQUENCE</scope>
    <source>
        <strain evidence="3">CGMCC 1.15290</strain>
    </source>
</reference>
<evidence type="ECO:0000256" key="1">
    <source>
        <dbReference type="SAM" id="SignalP"/>
    </source>
</evidence>
<comment type="caution">
    <text evidence="3">The sequence shown here is derived from an EMBL/GenBank/DDBJ whole genome shotgun (WGS) entry which is preliminary data.</text>
</comment>
<evidence type="ECO:0000313" key="3">
    <source>
        <dbReference type="EMBL" id="GGH60145.1"/>
    </source>
</evidence>
<keyword evidence="4" id="KW-1185">Reference proteome</keyword>
<keyword evidence="1" id="KW-0732">Signal</keyword>
<organism evidence="3 4">
    <name type="scientific">Filimonas zeae</name>
    <dbReference type="NCBI Taxonomy" id="1737353"/>
    <lineage>
        <taxon>Bacteria</taxon>
        <taxon>Pseudomonadati</taxon>
        <taxon>Bacteroidota</taxon>
        <taxon>Chitinophagia</taxon>
        <taxon>Chitinophagales</taxon>
        <taxon>Chitinophagaceae</taxon>
        <taxon>Filimonas</taxon>
    </lineage>
</organism>
<dbReference type="AlphaFoldDB" id="A0A917MRR7"/>
<feature type="domain" description="Peptidase M1 membrane alanine aminopeptidase" evidence="2">
    <location>
        <begin position="369"/>
        <end position="521"/>
    </location>
</feature>
<dbReference type="InterPro" id="IPR027268">
    <property type="entry name" value="Peptidase_M4/M1_CTD_sf"/>
</dbReference>
<dbReference type="EMBL" id="BMIB01000001">
    <property type="protein sequence ID" value="GGH60145.1"/>
    <property type="molecule type" value="Genomic_DNA"/>
</dbReference>
<reference evidence="3" key="2">
    <citation type="submission" date="2020-09" db="EMBL/GenBank/DDBJ databases">
        <authorList>
            <person name="Sun Q."/>
            <person name="Zhou Y."/>
        </authorList>
    </citation>
    <scope>NUCLEOTIDE SEQUENCE</scope>
    <source>
        <strain evidence="3">CGMCC 1.15290</strain>
    </source>
</reference>
<feature type="chain" id="PRO_5037426318" evidence="1">
    <location>
        <begin position="20"/>
        <end position="616"/>
    </location>
</feature>
<dbReference type="RefSeq" id="WP_188950651.1">
    <property type="nucleotide sequence ID" value="NZ_BMIB01000001.1"/>
</dbReference>
<sequence length="616" mass="69979">MKICLLAGIASLLLCEAKAQLPVPRNIQPAYLKGTRTTDGRPGPRYWQNRADYAIDVHFTPATRKVSGAEEITYFNNSTDTLKQVVFKLYPNLYRKGAERDAKILPQDVTDGVNITRLLVNGEDRTKAIRVEGTNMTVRTPALKPGDTLHFTVDFIYTLNERSHNRTGQVDTGAHFIAYFFPRIAVYDDIDGWNRIPYTGTQEFYNDFCRFKAAVTVPAGYVVWATGTLKNATEVLAKPICDRLAAAEKSDTAIEVIRHQDIADNAVTAARENTWHFEADEVTDFVFATSNHYIWKACSVEVDAATRRRTRVDVAFNPQHKDFYEVIDYSRKTVEAMSYVFPKWPFPYEHETIFDGLDQMEYPMMVNDNPLDSKEATIELTDHEIFHTMFPFYMGTNETKYAWMDEGWATLGEWLISPMIDSTIKDDYGIGPYSMDGGTEQDMPVVTPSSLIKGTPYFLNAYAKPAMGYLYVKEMLGDSLFLQALHYYIKQWHGKHPIPQDFFNCMNTGAGRNMDWFWKRWFFDNGYADLTVNKVTQKKDKVTITVTNTGGKPVPVSATVYLADGSTRTVQRDISVWEKQQVVNIAFAEKQKVTKVVLGGLHVPDSQPADNTFTLP</sequence>
<feature type="signal peptide" evidence="1">
    <location>
        <begin position="1"/>
        <end position="19"/>
    </location>
</feature>
<protein>
    <submittedName>
        <fullName evidence="3">Peptidase</fullName>
    </submittedName>
</protein>
<dbReference type="InterPro" id="IPR014782">
    <property type="entry name" value="Peptidase_M1_dom"/>
</dbReference>
<dbReference type="Proteomes" id="UP000627292">
    <property type="component" value="Unassembled WGS sequence"/>
</dbReference>
<dbReference type="Gene3D" id="1.10.390.10">
    <property type="entry name" value="Neutral Protease Domain 2"/>
    <property type="match status" value="1"/>
</dbReference>
<proteinExistence type="predicted"/>
<name>A0A917MRR7_9BACT</name>
<accession>A0A917MRR7</accession>
<gene>
    <name evidence="3" type="ORF">GCM10011379_07670</name>
</gene>
<dbReference type="SUPFAM" id="SSF55486">
    <property type="entry name" value="Metalloproteases ('zincins'), catalytic domain"/>
    <property type="match status" value="1"/>
</dbReference>
<evidence type="ECO:0000259" key="2">
    <source>
        <dbReference type="Pfam" id="PF01433"/>
    </source>
</evidence>